<dbReference type="SUPFAM" id="SSF53474">
    <property type="entry name" value="alpha/beta-Hydrolases"/>
    <property type="match status" value="1"/>
</dbReference>
<protein>
    <submittedName>
        <fullName evidence="4">Alpha/beta fold hydrolase</fullName>
    </submittedName>
</protein>
<dbReference type="InterPro" id="IPR020802">
    <property type="entry name" value="TesA-like"/>
</dbReference>
<comment type="similarity">
    <text evidence="1">Belongs to the thioesterase family.</text>
</comment>
<accession>A0ABT0X3H1</accession>
<organism evidence="4 5">
    <name type="scientific">Streptomyces meridianus</name>
    <dbReference type="NCBI Taxonomy" id="2938945"/>
    <lineage>
        <taxon>Bacteria</taxon>
        <taxon>Bacillati</taxon>
        <taxon>Actinomycetota</taxon>
        <taxon>Actinomycetes</taxon>
        <taxon>Kitasatosporales</taxon>
        <taxon>Streptomycetaceae</taxon>
        <taxon>Streptomyces</taxon>
    </lineage>
</organism>
<feature type="domain" description="Thioesterase TesA-like" evidence="3">
    <location>
        <begin position="26"/>
        <end position="248"/>
    </location>
</feature>
<proteinExistence type="inferred from homology"/>
<dbReference type="EMBL" id="JAMQGM010000007">
    <property type="protein sequence ID" value="MCM2576364.1"/>
    <property type="molecule type" value="Genomic_DNA"/>
</dbReference>
<gene>
    <name evidence="4" type="ORF">M1E25_03165</name>
</gene>
<name>A0ABT0X3H1_9ACTN</name>
<sequence>MAEATTVTGAWVRRFHPADTARARLVCFPHAGGSASYYFPVSRALSPRLDVLAVQYPGRQDRRSERCLTDVRDLADAVAAELLPWCDRPTALFGHSLGATVAFEVALRLQEAGTAPLMLFASGRRAPSLPREGERVHLSCDDELVATLRRMSGTNAAVLADEELMHSLLPAVRGDYRAAETYRYRPGPSLVCPIQVLNGEADEEVTAEEARGWSRHSVAGCTLSWFTGGHFYLTDNAPEVIRLLEDEIGKLLPRG</sequence>
<evidence type="ECO:0000313" key="5">
    <source>
        <dbReference type="Proteomes" id="UP001167160"/>
    </source>
</evidence>
<keyword evidence="2 4" id="KW-0378">Hydrolase</keyword>
<comment type="caution">
    <text evidence="4">The sequence shown here is derived from an EMBL/GenBank/DDBJ whole genome shotgun (WGS) entry which is preliminary data.</text>
</comment>
<evidence type="ECO:0000313" key="4">
    <source>
        <dbReference type="EMBL" id="MCM2576364.1"/>
    </source>
</evidence>
<dbReference type="Proteomes" id="UP001167160">
    <property type="component" value="Unassembled WGS sequence"/>
</dbReference>
<dbReference type="SMART" id="SM00824">
    <property type="entry name" value="PKS_TE"/>
    <property type="match status" value="1"/>
</dbReference>
<evidence type="ECO:0000256" key="2">
    <source>
        <dbReference type="ARBA" id="ARBA00022801"/>
    </source>
</evidence>
<dbReference type="Pfam" id="PF00975">
    <property type="entry name" value="Thioesterase"/>
    <property type="match status" value="1"/>
</dbReference>
<dbReference type="GO" id="GO:0016787">
    <property type="term" value="F:hydrolase activity"/>
    <property type="evidence" value="ECO:0007669"/>
    <property type="project" value="UniProtKB-KW"/>
</dbReference>
<dbReference type="RefSeq" id="WP_251409150.1">
    <property type="nucleotide sequence ID" value="NZ_JAMQGM010000007.1"/>
</dbReference>
<dbReference type="InterPro" id="IPR001031">
    <property type="entry name" value="Thioesterase"/>
</dbReference>
<dbReference type="InterPro" id="IPR012223">
    <property type="entry name" value="TEII"/>
</dbReference>
<evidence type="ECO:0000256" key="1">
    <source>
        <dbReference type="ARBA" id="ARBA00007169"/>
    </source>
</evidence>
<dbReference type="InterPro" id="IPR029058">
    <property type="entry name" value="AB_hydrolase_fold"/>
</dbReference>
<keyword evidence="5" id="KW-1185">Reference proteome</keyword>
<evidence type="ECO:0000259" key="3">
    <source>
        <dbReference type="SMART" id="SM00824"/>
    </source>
</evidence>
<dbReference type="PANTHER" id="PTHR11487:SF0">
    <property type="entry name" value="S-ACYL FATTY ACID SYNTHASE THIOESTERASE, MEDIUM CHAIN"/>
    <property type="match status" value="1"/>
</dbReference>
<reference evidence="4" key="1">
    <citation type="journal article" date="2023" name="Int. J. Syst. Evol. Microbiol.">
        <title>Streptomyces meridianus sp. nov. isolated from brackish water of the Tagus estuary in Alcochete, Portugal.</title>
        <authorList>
            <person name="Santos J.D.N."/>
            <person name="Klimek D."/>
            <person name="Calusinska M."/>
            <person name="Lobo Da Cunha A."/>
            <person name="Catita J."/>
            <person name="Goncalves H."/>
            <person name="Gonzalez I."/>
            <person name="Reyes F."/>
            <person name="Lage O.M."/>
        </authorList>
    </citation>
    <scope>NUCLEOTIDE SEQUENCE</scope>
    <source>
        <strain evidence="4">MTZ3.1</strain>
    </source>
</reference>
<dbReference type="Gene3D" id="3.40.50.1820">
    <property type="entry name" value="alpha/beta hydrolase"/>
    <property type="match status" value="1"/>
</dbReference>
<dbReference type="PANTHER" id="PTHR11487">
    <property type="entry name" value="THIOESTERASE"/>
    <property type="match status" value="1"/>
</dbReference>